<sequence>MDVKLKIGQRIKELRELSAMSQKDLAYVADLDRSYIASIENGQRNVSIVNIEKIATALNVTVKEFFNNDKFNDSTRSNK</sequence>
<dbReference type="PROSITE" id="PS50943">
    <property type="entry name" value="HTH_CROC1"/>
    <property type="match status" value="1"/>
</dbReference>
<dbReference type="EMBL" id="SNRY01002211">
    <property type="protein sequence ID" value="KAA6326181.1"/>
    <property type="molecule type" value="Genomic_DNA"/>
</dbReference>
<dbReference type="PANTHER" id="PTHR46797">
    <property type="entry name" value="HTH-TYPE TRANSCRIPTIONAL REGULATOR"/>
    <property type="match status" value="1"/>
</dbReference>
<dbReference type="Gene3D" id="1.10.260.40">
    <property type="entry name" value="lambda repressor-like DNA-binding domains"/>
    <property type="match status" value="1"/>
</dbReference>
<protein>
    <submittedName>
        <fullName evidence="3">HTH-type transcriptional regulator DdrOC</fullName>
    </submittedName>
</protein>
<dbReference type="GO" id="GO:0005829">
    <property type="term" value="C:cytosol"/>
    <property type="evidence" value="ECO:0007669"/>
    <property type="project" value="TreeGrafter"/>
</dbReference>
<keyword evidence="1" id="KW-0238">DNA-binding</keyword>
<reference evidence="3" key="1">
    <citation type="submission" date="2019-03" db="EMBL/GenBank/DDBJ databases">
        <title>Single cell metagenomics reveals metabolic interactions within the superorganism composed of flagellate Streblomastix strix and complex community of Bacteroidetes bacteria on its surface.</title>
        <authorList>
            <person name="Treitli S.C."/>
            <person name="Kolisko M."/>
            <person name="Husnik F."/>
            <person name="Keeling P."/>
            <person name="Hampl V."/>
        </authorList>
    </citation>
    <scope>NUCLEOTIDE SEQUENCE</scope>
    <source>
        <strain evidence="3">STM</strain>
    </source>
</reference>
<comment type="caution">
    <text evidence="3">The sequence shown here is derived from an EMBL/GenBank/DDBJ whole genome shotgun (WGS) entry which is preliminary data.</text>
</comment>
<dbReference type="InterPro" id="IPR001387">
    <property type="entry name" value="Cro/C1-type_HTH"/>
</dbReference>
<gene>
    <name evidence="3" type="ORF">EZS27_024679</name>
</gene>
<evidence type="ECO:0000256" key="1">
    <source>
        <dbReference type="ARBA" id="ARBA00023125"/>
    </source>
</evidence>
<dbReference type="PANTHER" id="PTHR46797:SF1">
    <property type="entry name" value="METHYLPHOSPHONATE SYNTHASE"/>
    <property type="match status" value="1"/>
</dbReference>
<dbReference type="AlphaFoldDB" id="A0A5J4QZJ2"/>
<name>A0A5J4QZJ2_9ZZZZ</name>
<dbReference type="GO" id="GO:0003677">
    <property type="term" value="F:DNA binding"/>
    <property type="evidence" value="ECO:0007669"/>
    <property type="project" value="UniProtKB-KW"/>
</dbReference>
<accession>A0A5J4QZJ2</accession>
<dbReference type="GO" id="GO:0003700">
    <property type="term" value="F:DNA-binding transcription factor activity"/>
    <property type="evidence" value="ECO:0007669"/>
    <property type="project" value="TreeGrafter"/>
</dbReference>
<dbReference type="SUPFAM" id="SSF47413">
    <property type="entry name" value="lambda repressor-like DNA-binding domains"/>
    <property type="match status" value="1"/>
</dbReference>
<dbReference type="InterPro" id="IPR050807">
    <property type="entry name" value="TransReg_Diox_bact_type"/>
</dbReference>
<feature type="domain" description="HTH cro/C1-type" evidence="2">
    <location>
        <begin position="11"/>
        <end position="65"/>
    </location>
</feature>
<proteinExistence type="predicted"/>
<dbReference type="Pfam" id="PF01381">
    <property type="entry name" value="HTH_3"/>
    <property type="match status" value="1"/>
</dbReference>
<organism evidence="3">
    <name type="scientific">termite gut metagenome</name>
    <dbReference type="NCBI Taxonomy" id="433724"/>
    <lineage>
        <taxon>unclassified sequences</taxon>
        <taxon>metagenomes</taxon>
        <taxon>organismal metagenomes</taxon>
    </lineage>
</organism>
<dbReference type="SMART" id="SM00530">
    <property type="entry name" value="HTH_XRE"/>
    <property type="match status" value="1"/>
</dbReference>
<evidence type="ECO:0000259" key="2">
    <source>
        <dbReference type="PROSITE" id="PS50943"/>
    </source>
</evidence>
<dbReference type="InterPro" id="IPR010982">
    <property type="entry name" value="Lambda_DNA-bd_dom_sf"/>
</dbReference>
<evidence type="ECO:0000313" key="3">
    <source>
        <dbReference type="EMBL" id="KAA6326181.1"/>
    </source>
</evidence>
<dbReference type="CDD" id="cd00093">
    <property type="entry name" value="HTH_XRE"/>
    <property type="match status" value="1"/>
</dbReference>